<keyword evidence="3" id="KW-1185">Reference proteome</keyword>
<evidence type="ECO:0000313" key="3">
    <source>
        <dbReference type="Proteomes" id="UP000326838"/>
    </source>
</evidence>
<sequence length="202" mass="21828">MIENFLRLPRGPVQITADLLRLLGVISVVVAGVWWSPTDAGVLAFALPALFIPRFVGVRAWFDVTCNLVVLVAAWSNVFDLYTRVAWWDLVVHFTCTGVLAALAYLGLSRFGVVTPTADPGFRRATGVILGLALGLAVSALWEMVEWAGYTFISDRIFVTYDDTISDMAIGGLGALLAGFALAVLPFEPARLSEPAPSRVEV</sequence>
<organism evidence="2 3">
    <name type="scientific">Microbacterium caowuchunii</name>
    <dbReference type="NCBI Taxonomy" id="2614638"/>
    <lineage>
        <taxon>Bacteria</taxon>
        <taxon>Bacillati</taxon>
        <taxon>Actinomycetota</taxon>
        <taxon>Actinomycetes</taxon>
        <taxon>Micrococcales</taxon>
        <taxon>Microbacteriaceae</taxon>
        <taxon>Microbacterium</taxon>
    </lineage>
</organism>
<name>A0A5N0T4P9_9MICO</name>
<dbReference type="Pfam" id="PF09997">
    <property type="entry name" value="DUF2238"/>
    <property type="match status" value="1"/>
</dbReference>
<feature type="transmembrane region" description="Helical" evidence="1">
    <location>
        <begin position="20"/>
        <end position="48"/>
    </location>
</feature>
<dbReference type="EMBL" id="VYUY01000022">
    <property type="protein sequence ID" value="KAA9130050.1"/>
    <property type="molecule type" value="Genomic_DNA"/>
</dbReference>
<keyword evidence="1" id="KW-0472">Membrane</keyword>
<proteinExistence type="predicted"/>
<feature type="transmembrane region" description="Helical" evidence="1">
    <location>
        <begin position="127"/>
        <end position="145"/>
    </location>
</feature>
<evidence type="ECO:0000313" key="2">
    <source>
        <dbReference type="EMBL" id="KAA9130050.1"/>
    </source>
</evidence>
<dbReference type="AlphaFoldDB" id="A0A5N0T4P9"/>
<comment type="caution">
    <text evidence="2">The sequence shown here is derived from an EMBL/GenBank/DDBJ whole genome shotgun (WGS) entry which is preliminary data.</text>
</comment>
<feature type="transmembrane region" description="Helical" evidence="1">
    <location>
        <begin position="85"/>
        <end position="106"/>
    </location>
</feature>
<keyword evidence="1" id="KW-0812">Transmembrane</keyword>
<protein>
    <recommendedName>
        <fullName evidence="4">DUF2238 domain-containing protein</fullName>
    </recommendedName>
</protein>
<dbReference type="InterPro" id="IPR014509">
    <property type="entry name" value="YjdF-like"/>
</dbReference>
<reference evidence="3" key="1">
    <citation type="submission" date="2019-09" db="EMBL/GenBank/DDBJ databases">
        <title>Mumia zhuanghuii sp. nov. isolated from the intestinal contents of plateau pika (Ochotona curzoniae) in the Qinghai-Tibet plateau of China.</title>
        <authorList>
            <person name="Tian Z."/>
        </authorList>
    </citation>
    <scope>NUCLEOTIDE SEQUENCE [LARGE SCALE GENOMIC DNA]</scope>
    <source>
        <strain evidence="3">L-033</strain>
    </source>
</reference>
<evidence type="ECO:0000256" key="1">
    <source>
        <dbReference type="SAM" id="Phobius"/>
    </source>
</evidence>
<evidence type="ECO:0008006" key="4">
    <source>
        <dbReference type="Google" id="ProtNLM"/>
    </source>
</evidence>
<feature type="transmembrane region" description="Helical" evidence="1">
    <location>
        <begin position="165"/>
        <end position="185"/>
    </location>
</feature>
<dbReference type="Proteomes" id="UP000326838">
    <property type="component" value="Unassembled WGS sequence"/>
</dbReference>
<keyword evidence="1" id="KW-1133">Transmembrane helix</keyword>
<gene>
    <name evidence="2" type="ORF">F6B40_15315</name>
</gene>
<accession>A0A5N0T4P9</accession>
<dbReference type="RefSeq" id="WP_150895563.1">
    <property type="nucleotide sequence ID" value="NZ_VYUY01000022.1"/>
</dbReference>